<evidence type="ECO:0000256" key="1">
    <source>
        <dbReference type="PROSITE-ProRule" id="PRU01133"/>
    </source>
</evidence>
<dbReference type="Proteomes" id="UP000695562">
    <property type="component" value="Unassembled WGS sequence"/>
</dbReference>
<dbReference type="GO" id="GO:0030154">
    <property type="term" value="P:cell differentiation"/>
    <property type="evidence" value="ECO:0007669"/>
    <property type="project" value="UniProtKB-ARBA"/>
</dbReference>
<dbReference type="PANTHER" id="PTHR11991:SF0">
    <property type="entry name" value="TRANSLATIONALLY-CONTROLLED TUMOR PROTEIN"/>
    <property type="match status" value="1"/>
</dbReference>
<dbReference type="SUPFAM" id="SSF51316">
    <property type="entry name" value="Mss4-like"/>
    <property type="match status" value="1"/>
</dbReference>
<dbReference type="InterPro" id="IPR011323">
    <property type="entry name" value="Mss4/transl-control_tumour"/>
</dbReference>
<evidence type="ECO:0000313" key="4">
    <source>
        <dbReference type="Proteomes" id="UP000695562"/>
    </source>
</evidence>
<proteinExistence type="inferred from homology"/>
<protein>
    <recommendedName>
        <fullName evidence="2">TCTP domain-containing protein</fullName>
    </recommendedName>
</protein>
<dbReference type="GO" id="GO:0019954">
    <property type="term" value="P:asexual reproduction"/>
    <property type="evidence" value="ECO:0007669"/>
    <property type="project" value="UniProtKB-ARBA"/>
</dbReference>
<dbReference type="EMBL" id="AJWJ01000353">
    <property type="protein sequence ID" value="KAF2071651.1"/>
    <property type="molecule type" value="Genomic_DNA"/>
</dbReference>
<comment type="caution">
    <text evidence="3">The sequence shown here is derived from an EMBL/GenBank/DDBJ whole genome shotgun (WGS) entry which is preliminary data.</text>
</comment>
<evidence type="ECO:0000313" key="3">
    <source>
        <dbReference type="EMBL" id="KAF2071651.1"/>
    </source>
</evidence>
<sequence length="171" mass="19522">MKVFKDILGYNQDEVLSDAFDITELDVVYEVKTKMIKKDTSIKVDTGANASEEEEEEGTESSGVVEVNNLVDAHNLTLTSFDKKAYLTYIKGYMKEVAAKLEVNNPGRVEDFKKGAQEFIKGVVAKFDQYTFYQGENMDADGMVILAYYKEDDPKNPFFYYFKDGLRGEKY</sequence>
<dbReference type="InterPro" id="IPR018105">
    <property type="entry name" value="Translational_control_tumour_p"/>
</dbReference>
<organism evidence="3 4">
    <name type="scientific">Polysphondylium violaceum</name>
    <dbReference type="NCBI Taxonomy" id="133409"/>
    <lineage>
        <taxon>Eukaryota</taxon>
        <taxon>Amoebozoa</taxon>
        <taxon>Evosea</taxon>
        <taxon>Eumycetozoa</taxon>
        <taxon>Dictyostelia</taxon>
        <taxon>Dictyosteliales</taxon>
        <taxon>Dictyosteliaceae</taxon>
        <taxon>Polysphondylium</taxon>
    </lineage>
</organism>
<dbReference type="InterPro" id="IPR011057">
    <property type="entry name" value="Mss4-like_sf"/>
</dbReference>
<dbReference type="OrthoDB" id="10248936at2759"/>
<comment type="similarity">
    <text evidence="1">Belongs to the TCTP family.</text>
</comment>
<dbReference type="AlphaFoldDB" id="A0A8J4PYC9"/>
<accession>A0A8J4PYC9</accession>
<gene>
    <name evidence="3" type="ORF">CYY_007026</name>
</gene>
<dbReference type="PROSITE" id="PS51797">
    <property type="entry name" value="TCTP_3"/>
    <property type="match status" value="1"/>
</dbReference>
<dbReference type="InterPro" id="IPR034737">
    <property type="entry name" value="TCTP"/>
</dbReference>
<name>A0A8J4PYC9_9MYCE</name>
<keyword evidence="4" id="KW-1185">Reference proteome</keyword>
<dbReference type="FunFam" id="2.170.150.10:FF:000002">
    <property type="entry name" value="Translationally-controlled tumor protein homolog"/>
    <property type="match status" value="1"/>
</dbReference>
<dbReference type="GO" id="GO:0006907">
    <property type="term" value="P:pinocytosis"/>
    <property type="evidence" value="ECO:0007669"/>
    <property type="project" value="UniProtKB-ARBA"/>
</dbReference>
<dbReference type="GO" id="GO:0005509">
    <property type="term" value="F:calcium ion binding"/>
    <property type="evidence" value="ECO:0007669"/>
    <property type="project" value="TreeGrafter"/>
</dbReference>
<dbReference type="GO" id="GO:0010507">
    <property type="term" value="P:negative regulation of autophagy"/>
    <property type="evidence" value="ECO:0007669"/>
    <property type="project" value="UniProtKB-ARBA"/>
</dbReference>
<reference evidence="3" key="1">
    <citation type="submission" date="2020-01" db="EMBL/GenBank/DDBJ databases">
        <title>Development of genomics and gene disruption for Polysphondylium violaceum indicates a role for the polyketide synthase stlB in stalk morphogenesis.</title>
        <authorList>
            <person name="Narita B."/>
            <person name="Kawabe Y."/>
            <person name="Kin K."/>
            <person name="Saito T."/>
            <person name="Gibbs R."/>
            <person name="Kuspa A."/>
            <person name="Muzny D."/>
            <person name="Queller D."/>
            <person name="Richards S."/>
            <person name="Strassman J."/>
            <person name="Sucgang R."/>
            <person name="Worley K."/>
            <person name="Schaap P."/>
        </authorList>
    </citation>
    <scope>NUCLEOTIDE SEQUENCE</scope>
    <source>
        <strain evidence="3">QSvi11</strain>
    </source>
</reference>
<dbReference type="Gene3D" id="2.170.150.10">
    <property type="entry name" value="Metal Binding Protein, Guanine Nucleotide Exchange Factor, Chain A"/>
    <property type="match status" value="1"/>
</dbReference>
<evidence type="ECO:0000259" key="2">
    <source>
        <dbReference type="PROSITE" id="PS51797"/>
    </source>
</evidence>
<feature type="domain" description="TCTP" evidence="2">
    <location>
        <begin position="1"/>
        <end position="171"/>
    </location>
</feature>
<dbReference type="PANTHER" id="PTHR11991">
    <property type="entry name" value="TRANSLATIONALLY CONTROLLED TUMOR PROTEIN-RELATED"/>
    <property type="match status" value="1"/>
</dbReference>
<dbReference type="GO" id="GO:0005737">
    <property type="term" value="C:cytoplasm"/>
    <property type="evidence" value="ECO:0007669"/>
    <property type="project" value="TreeGrafter"/>
</dbReference>
<dbReference type="Pfam" id="PF00838">
    <property type="entry name" value="TCTP"/>
    <property type="match status" value="1"/>
</dbReference>